<proteinExistence type="predicted"/>
<dbReference type="AlphaFoldDB" id="A0A0G3B641"/>
<evidence type="ECO:0000313" key="1">
    <source>
        <dbReference type="EMBL" id="AKJ19730.1"/>
    </source>
</evidence>
<reference evidence="1" key="1">
    <citation type="submission" date="2015-03" db="EMBL/GenBank/DDBJ databases">
        <title>Complete genome sequences of four Salmonella Typhimurium IncHI1 plasmids and their characteristics.</title>
        <authorList>
            <person name="Kubasova T."/>
            <person name="Matiasovicova J."/>
            <person name="Cejkova D."/>
            <person name="Sekelova Z."/>
            <person name="Polansky O."/>
            <person name="Medvecky M."/>
            <person name="Rychlik I."/>
            <person name="Juricova H."/>
        </authorList>
    </citation>
    <scope>NUCLEOTIDE SEQUENCE</scope>
    <source>
        <strain evidence="1">8025</strain>
        <plasmid evidence="1">p8025</plasmid>
    </source>
</reference>
<organism evidence="1">
    <name type="scientific">Salmonella typhimurium</name>
    <dbReference type="NCBI Taxonomy" id="90371"/>
    <lineage>
        <taxon>Bacteria</taxon>
        <taxon>Pseudomonadati</taxon>
        <taxon>Pseudomonadota</taxon>
        <taxon>Gammaproteobacteria</taxon>
        <taxon>Enterobacterales</taxon>
        <taxon>Enterobacteriaceae</taxon>
        <taxon>Salmonella</taxon>
    </lineage>
</organism>
<name>A0A0G3B641_SALTM</name>
<accession>A0A0G3B641</accession>
<dbReference type="EMBL" id="KP899803">
    <property type="protein sequence ID" value="AKJ19730.1"/>
    <property type="molecule type" value="Genomic_DNA"/>
</dbReference>
<geneLocation type="plasmid" evidence="1">
    <name>p8025</name>
</geneLocation>
<protein>
    <submittedName>
        <fullName evidence="1">Uncharacterized protein</fullName>
    </submittedName>
</protein>
<keyword evidence="1" id="KW-0614">Plasmid</keyword>
<sequence>MLQGVVPQTVIVRGHRVTLCTAGVMAVFNQADGNTCGFCAHFHAITVQIIEQTPCLIAVSIGCHKGPAVAQRVKLPDATAVIRAEAVHPGEDAGLQGYPLRNSAEVLRPEADTHSIRHHSGMK</sequence>